<evidence type="ECO:0000313" key="2">
    <source>
        <dbReference type="Proteomes" id="UP001470230"/>
    </source>
</evidence>
<protein>
    <submittedName>
        <fullName evidence="1">Uncharacterized protein</fullName>
    </submittedName>
</protein>
<dbReference type="EMBL" id="JAPFFF010000008">
    <property type="protein sequence ID" value="KAK8884905.1"/>
    <property type="molecule type" value="Genomic_DNA"/>
</dbReference>
<accession>A0ABR2K1C3</accession>
<keyword evidence="2" id="KW-1185">Reference proteome</keyword>
<name>A0ABR2K1C3_9EUKA</name>
<proteinExistence type="predicted"/>
<comment type="caution">
    <text evidence="1">The sequence shown here is derived from an EMBL/GenBank/DDBJ whole genome shotgun (WGS) entry which is preliminary data.</text>
</comment>
<reference evidence="1 2" key="1">
    <citation type="submission" date="2024-04" db="EMBL/GenBank/DDBJ databases">
        <title>Tritrichomonas musculus Genome.</title>
        <authorList>
            <person name="Alves-Ferreira E."/>
            <person name="Grigg M."/>
            <person name="Lorenzi H."/>
            <person name="Galac M."/>
        </authorList>
    </citation>
    <scope>NUCLEOTIDE SEQUENCE [LARGE SCALE GENOMIC DNA]</scope>
    <source>
        <strain evidence="1 2">EAF2021</strain>
    </source>
</reference>
<organism evidence="1 2">
    <name type="scientific">Tritrichomonas musculus</name>
    <dbReference type="NCBI Taxonomy" id="1915356"/>
    <lineage>
        <taxon>Eukaryota</taxon>
        <taxon>Metamonada</taxon>
        <taxon>Parabasalia</taxon>
        <taxon>Tritrichomonadida</taxon>
        <taxon>Tritrichomonadidae</taxon>
        <taxon>Tritrichomonas</taxon>
    </lineage>
</organism>
<dbReference type="Proteomes" id="UP001470230">
    <property type="component" value="Unassembled WGS sequence"/>
</dbReference>
<sequence>MSKSKPIFSKLEAESILHDITPRIIMTTTSMPCLVSRLSQQTVDILLSLKSPKKIVEFMKRQSEAEGLLTVYFMVFFVKPDHAKRGVRSFLFLNSLKELSLYTIAIGNEEKYGTVASFDVNKKQQKLIFRQENGNELIFKIKSNTISENLYSAIDDFFNDYSRPYQDFLTSFMHLPMEQVEMFLPLKESFRRMVISTDLDFITKTSQLELNDNQMNEFGQIIYTLYSNYECLLYATFRLVYITVAATESPDDLFNTRTVFAGLMHKWIDTSRFDFYQNTASMLQKLYLEIFTNEDDVNNNDKKNVFFEKFLNELKLSKSFPEDLMAVARRIFIEVKKKFPDNEDAPYFSLTRVFVEKGLEDIIGDKPEFLMIKNLLEIKSNNNDDSFNSIVEKLKFSLREIVVCKNKELAMPKINEQEKNLNYLGLLRFIFKNAESLCDQLNDPDFHQIPQQIEIFLSDLLDLLKNSNQI</sequence>
<evidence type="ECO:0000313" key="1">
    <source>
        <dbReference type="EMBL" id="KAK8884905.1"/>
    </source>
</evidence>
<gene>
    <name evidence="1" type="ORF">M9Y10_044028</name>
</gene>